<dbReference type="EMBL" id="ATIB01000085">
    <property type="protein sequence ID" value="EQA98032.1"/>
    <property type="molecule type" value="Genomic_DNA"/>
</dbReference>
<reference evidence="1 2" key="1">
    <citation type="journal article" date="2013" name="Genome Announc.">
        <title>Draft Genome Sequence of a Hexachlorocyclohexane-Degrading Bacterium, Sphingobium baderi Strain LL03T.</title>
        <authorList>
            <person name="Kaur J."/>
            <person name="Verma H."/>
            <person name="Tripathi C."/>
            <person name="Khurana J.P."/>
            <person name="Lal R."/>
        </authorList>
    </citation>
    <scope>NUCLEOTIDE SEQUENCE [LARGE SCALE GENOMIC DNA]</scope>
    <source>
        <strain evidence="1 2">LL03</strain>
    </source>
</reference>
<organism evidence="1 2">
    <name type="scientific">Sphingobium baderi LL03</name>
    <dbReference type="NCBI Taxonomy" id="1114964"/>
    <lineage>
        <taxon>Bacteria</taxon>
        <taxon>Pseudomonadati</taxon>
        <taxon>Pseudomonadota</taxon>
        <taxon>Alphaproteobacteria</taxon>
        <taxon>Sphingomonadales</taxon>
        <taxon>Sphingomonadaceae</taxon>
        <taxon>Sphingobium</taxon>
    </lineage>
</organism>
<comment type="caution">
    <text evidence="1">The sequence shown here is derived from an EMBL/GenBank/DDBJ whole genome shotgun (WGS) entry which is preliminary data.</text>
</comment>
<protein>
    <submittedName>
        <fullName evidence="1">Uncharacterized protein</fullName>
    </submittedName>
</protein>
<gene>
    <name evidence="1" type="ORF">L485_20015</name>
</gene>
<evidence type="ECO:0000313" key="1">
    <source>
        <dbReference type="EMBL" id="EQA98032.1"/>
    </source>
</evidence>
<dbReference type="Proteomes" id="UP000015524">
    <property type="component" value="Unassembled WGS sequence"/>
</dbReference>
<sequence length="151" mass="17093">MFRAIVGVHEHDVISLAPIIQRVPYILHADLDARIVKWIAREMAEIVPVPVHDLRHDFRNDHLGVVIKEVKHHPQRVAQTQAADQNLSGRAAKQAQRLLREKILRLMTGTAHQFHAVISDFIEIVFPKQYDFVTGGNAGSCHFGPDMHAHP</sequence>
<proteinExistence type="predicted"/>
<keyword evidence="2" id="KW-1185">Reference proteome</keyword>
<dbReference type="AlphaFoldDB" id="T0GDB6"/>
<accession>T0GDB6</accession>
<evidence type="ECO:0000313" key="2">
    <source>
        <dbReference type="Proteomes" id="UP000015524"/>
    </source>
</evidence>
<name>T0GDB6_9SPHN</name>